<gene>
    <name evidence="7" type="ORF">SAMN04487834_10495</name>
</gene>
<dbReference type="GO" id="GO:0003677">
    <property type="term" value="F:DNA binding"/>
    <property type="evidence" value="ECO:0007669"/>
    <property type="project" value="UniProtKB-KW"/>
</dbReference>
<dbReference type="InterPro" id="IPR007627">
    <property type="entry name" value="RNA_pol_sigma70_r2"/>
</dbReference>
<reference evidence="8" key="1">
    <citation type="submission" date="2016-10" db="EMBL/GenBank/DDBJ databases">
        <authorList>
            <person name="Varghese N."/>
        </authorList>
    </citation>
    <scope>NUCLEOTIDE SEQUENCE [LARGE SCALE GENOMIC DNA]</scope>
    <source>
        <strain evidence="8">DSM 20406</strain>
    </source>
</reference>
<sequence length="98" mass="11551">MKDEELVAYYHDIYVYAYSLSKSPHEAEDIAQETMLKAISNISSFDGRKDIHAWLFTIARNIFYNKKRKDKRIILEEFSPSPIQDSGIHFQETLVQHE</sequence>
<keyword evidence="3 5" id="KW-0238">DNA-binding</keyword>
<dbReference type="InterPro" id="IPR000838">
    <property type="entry name" value="RNA_pol_sigma70_ECF_CS"/>
</dbReference>
<dbReference type="GO" id="GO:0016987">
    <property type="term" value="F:sigma factor activity"/>
    <property type="evidence" value="ECO:0007669"/>
    <property type="project" value="UniProtKB-KW"/>
</dbReference>
<dbReference type="PROSITE" id="PS01063">
    <property type="entry name" value="SIGMA70_ECF"/>
    <property type="match status" value="1"/>
</dbReference>
<feature type="domain" description="RNA polymerase sigma-70 region 2" evidence="6">
    <location>
        <begin position="8"/>
        <end position="72"/>
    </location>
</feature>
<evidence type="ECO:0000256" key="1">
    <source>
        <dbReference type="ARBA" id="ARBA00023015"/>
    </source>
</evidence>
<dbReference type="SUPFAM" id="SSF88946">
    <property type="entry name" value="Sigma2 domain of RNA polymerase sigma factors"/>
    <property type="match status" value="1"/>
</dbReference>
<protein>
    <recommendedName>
        <fullName evidence="5">RNA polymerase sigma factor</fullName>
    </recommendedName>
</protein>
<dbReference type="Gene3D" id="1.10.1740.10">
    <property type="match status" value="1"/>
</dbReference>
<keyword evidence="8" id="KW-1185">Reference proteome</keyword>
<comment type="similarity">
    <text evidence="5">Belongs to the sigma-70 factor family. ECF subfamily.</text>
</comment>
<keyword evidence="4 5" id="KW-0804">Transcription</keyword>
<dbReference type="RefSeq" id="WP_202969307.1">
    <property type="nucleotide sequence ID" value="NZ_FNYK01000049.1"/>
</dbReference>
<dbReference type="GO" id="GO:0006352">
    <property type="term" value="P:DNA-templated transcription initiation"/>
    <property type="evidence" value="ECO:0007669"/>
    <property type="project" value="InterPro"/>
</dbReference>
<dbReference type="NCBIfam" id="TIGR02937">
    <property type="entry name" value="sigma70-ECF"/>
    <property type="match status" value="1"/>
</dbReference>
<keyword evidence="1 5" id="KW-0805">Transcription regulation</keyword>
<keyword evidence="2 5" id="KW-0731">Sigma factor</keyword>
<dbReference type="PANTHER" id="PTHR43133">
    <property type="entry name" value="RNA POLYMERASE ECF-TYPE SIGMA FACTO"/>
    <property type="match status" value="1"/>
</dbReference>
<evidence type="ECO:0000256" key="5">
    <source>
        <dbReference type="RuleBase" id="RU000716"/>
    </source>
</evidence>
<dbReference type="PANTHER" id="PTHR43133:SF8">
    <property type="entry name" value="RNA POLYMERASE SIGMA FACTOR HI_1459-RELATED"/>
    <property type="match status" value="1"/>
</dbReference>
<dbReference type="InterPro" id="IPR014284">
    <property type="entry name" value="RNA_pol_sigma-70_dom"/>
</dbReference>
<evidence type="ECO:0000259" key="6">
    <source>
        <dbReference type="Pfam" id="PF04542"/>
    </source>
</evidence>
<dbReference type="STRING" id="322505.SAMN04487836_1337"/>
<evidence type="ECO:0000256" key="4">
    <source>
        <dbReference type="ARBA" id="ARBA00023163"/>
    </source>
</evidence>
<evidence type="ECO:0000313" key="7">
    <source>
        <dbReference type="EMBL" id="SEJ04830.1"/>
    </source>
</evidence>
<dbReference type="InterPro" id="IPR039425">
    <property type="entry name" value="RNA_pol_sigma-70-like"/>
</dbReference>
<name>A0A1H6VW25_9FIRM</name>
<dbReference type="EMBL" id="FNYK01000049">
    <property type="protein sequence ID" value="SEJ04830.1"/>
    <property type="molecule type" value="Genomic_DNA"/>
</dbReference>
<evidence type="ECO:0000256" key="2">
    <source>
        <dbReference type="ARBA" id="ARBA00023082"/>
    </source>
</evidence>
<organism evidence="7 8">
    <name type="scientific">Sharpea azabuensis</name>
    <dbReference type="NCBI Taxonomy" id="322505"/>
    <lineage>
        <taxon>Bacteria</taxon>
        <taxon>Bacillati</taxon>
        <taxon>Bacillota</taxon>
        <taxon>Erysipelotrichia</taxon>
        <taxon>Erysipelotrichales</taxon>
        <taxon>Coprobacillaceae</taxon>
        <taxon>Sharpea</taxon>
    </lineage>
</organism>
<evidence type="ECO:0000313" key="8">
    <source>
        <dbReference type="Proteomes" id="UP000183028"/>
    </source>
</evidence>
<accession>A0A1H6VW25</accession>
<dbReference type="Pfam" id="PF04542">
    <property type="entry name" value="Sigma70_r2"/>
    <property type="match status" value="1"/>
</dbReference>
<dbReference type="Proteomes" id="UP000183028">
    <property type="component" value="Unassembled WGS sequence"/>
</dbReference>
<proteinExistence type="inferred from homology"/>
<evidence type="ECO:0000256" key="3">
    <source>
        <dbReference type="ARBA" id="ARBA00023125"/>
    </source>
</evidence>
<dbReference type="InterPro" id="IPR013325">
    <property type="entry name" value="RNA_pol_sigma_r2"/>
</dbReference>
<dbReference type="AlphaFoldDB" id="A0A1H6VW25"/>